<name>A0A0B0P7W1_GOSAR</name>
<sequence length="46" mass="5678">MGLKPSIRIYQNYLYQYYYLDENEKDYFRGYIRIISIAERGKCDSK</sequence>
<evidence type="ECO:0000313" key="1">
    <source>
        <dbReference type="EMBL" id="KHG20997.1"/>
    </source>
</evidence>
<dbReference type="Proteomes" id="UP000032142">
    <property type="component" value="Unassembled WGS sequence"/>
</dbReference>
<dbReference type="EMBL" id="KN417254">
    <property type="protein sequence ID" value="KHG20997.1"/>
    <property type="molecule type" value="Genomic_DNA"/>
</dbReference>
<proteinExistence type="predicted"/>
<protein>
    <submittedName>
        <fullName evidence="1">Uncharacterized protein</fullName>
    </submittedName>
</protein>
<organism evidence="1 2">
    <name type="scientific">Gossypium arboreum</name>
    <name type="common">Tree cotton</name>
    <name type="synonym">Gossypium nanking</name>
    <dbReference type="NCBI Taxonomy" id="29729"/>
    <lineage>
        <taxon>Eukaryota</taxon>
        <taxon>Viridiplantae</taxon>
        <taxon>Streptophyta</taxon>
        <taxon>Embryophyta</taxon>
        <taxon>Tracheophyta</taxon>
        <taxon>Spermatophyta</taxon>
        <taxon>Magnoliopsida</taxon>
        <taxon>eudicotyledons</taxon>
        <taxon>Gunneridae</taxon>
        <taxon>Pentapetalae</taxon>
        <taxon>rosids</taxon>
        <taxon>malvids</taxon>
        <taxon>Malvales</taxon>
        <taxon>Malvaceae</taxon>
        <taxon>Malvoideae</taxon>
        <taxon>Gossypium</taxon>
    </lineage>
</organism>
<accession>A0A0B0P7W1</accession>
<reference evidence="2" key="1">
    <citation type="submission" date="2014-09" db="EMBL/GenBank/DDBJ databases">
        <authorList>
            <person name="Mudge J."/>
            <person name="Ramaraj T."/>
            <person name="Lindquist I.E."/>
            <person name="Bharti A.K."/>
            <person name="Sundararajan A."/>
            <person name="Cameron C.T."/>
            <person name="Woodward J.E."/>
            <person name="May G.D."/>
            <person name="Brubaker C."/>
            <person name="Broadhvest J."/>
            <person name="Wilkins T.A."/>
        </authorList>
    </citation>
    <scope>NUCLEOTIDE SEQUENCE</scope>
    <source>
        <strain evidence="2">cv. AKA8401</strain>
    </source>
</reference>
<dbReference type="AlphaFoldDB" id="A0A0B0P7W1"/>
<keyword evidence="2" id="KW-1185">Reference proteome</keyword>
<evidence type="ECO:0000313" key="2">
    <source>
        <dbReference type="Proteomes" id="UP000032142"/>
    </source>
</evidence>
<gene>
    <name evidence="1" type="ORF">F383_27305</name>
</gene>